<dbReference type="PROSITE" id="PS51257">
    <property type="entry name" value="PROKAR_LIPOPROTEIN"/>
    <property type="match status" value="1"/>
</dbReference>
<organism evidence="3 4">
    <name type="scientific">Mariniradius sediminis</name>
    <dbReference type="NCBI Taxonomy" id="2909237"/>
    <lineage>
        <taxon>Bacteria</taxon>
        <taxon>Pseudomonadati</taxon>
        <taxon>Bacteroidota</taxon>
        <taxon>Cytophagia</taxon>
        <taxon>Cytophagales</taxon>
        <taxon>Cyclobacteriaceae</taxon>
        <taxon>Mariniradius</taxon>
    </lineage>
</organism>
<evidence type="ECO:0000313" key="3">
    <source>
        <dbReference type="EMBL" id="MCF1752664.1"/>
    </source>
</evidence>
<keyword evidence="4" id="KW-1185">Reference proteome</keyword>
<name>A0ABS9BX79_9BACT</name>
<feature type="transmembrane region" description="Helical" evidence="1">
    <location>
        <begin position="82"/>
        <end position="99"/>
    </location>
</feature>
<dbReference type="EMBL" id="JAKEVZ010000014">
    <property type="protein sequence ID" value="MCF1752664.1"/>
    <property type="molecule type" value="Genomic_DNA"/>
</dbReference>
<dbReference type="Proteomes" id="UP001201449">
    <property type="component" value="Unassembled WGS sequence"/>
</dbReference>
<keyword evidence="1" id="KW-1133">Transmembrane helix</keyword>
<sequence>MKNLSRVFKATFCLLLFVGCSAFVKANPIGPQTAKYSFDENGHKAELAAYMAETGLTQKAEILPLPFSSSSSSVFSTSFNRNHFLLATVLLSLTLLVLAHKNHFETDIYEFYHRNQDGVVTFESSEAQKSHFMRAAFAKILRIGGILCAAAAVISIIFA</sequence>
<gene>
    <name evidence="3" type="ORF">L0U89_16520</name>
</gene>
<evidence type="ECO:0000256" key="1">
    <source>
        <dbReference type="SAM" id="Phobius"/>
    </source>
</evidence>
<evidence type="ECO:0000256" key="2">
    <source>
        <dbReference type="SAM" id="SignalP"/>
    </source>
</evidence>
<evidence type="ECO:0008006" key="5">
    <source>
        <dbReference type="Google" id="ProtNLM"/>
    </source>
</evidence>
<comment type="caution">
    <text evidence="3">The sequence shown here is derived from an EMBL/GenBank/DDBJ whole genome shotgun (WGS) entry which is preliminary data.</text>
</comment>
<dbReference type="RefSeq" id="WP_234862526.1">
    <property type="nucleotide sequence ID" value="NZ_JAKEVZ010000014.1"/>
</dbReference>
<reference evidence="3 4" key="1">
    <citation type="submission" date="2022-01" db="EMBL/GenBank/DDBJ databases">
        <title>Mariniradius saccharolyticus sp. nov., isolated from sediment of a river.</title>
        <authorList>
            <person name="Liu H."/>
        </authorList>
    </citation>
    <scope>NUCLEOTIDE SEQUENCE [LARGE SCALE GENOMIC DNA]</scope>
    <source>
        <strain evidence="3 4">RY-2</strain>
    </source>
</reference>
<feature type="transmembrane region" description="Helical" evidence="1">
    <location>
        <begin position="140"/>
        <end position="158"/>
    </location>
</feature>
<keyword evidence="1" id="KW-0812">Transmembrane</keyword>
<keyword evidence="1" id="KW-0472">Membrane</keyword>
<protein>
    <recommendedName>
        <fullName evidence="5">Lipoprotein</fullName>
    </recommendedName>
</protein>
<keyword evidence="2" id="KW-0732">Signal</keyword>
<accession>A0ABS9BX79</accession>
<feature type="signal peptide" evidence="2">
    <location>
        <begin position="1"/>
        <end position="26"/>
    </location>
</feature>
<evidence type="ECO:0000313" key="4">
    <source>
        <dbReference type="Proteomes" id="UP001201449"/>
    </source>
</evidence>
<feature type="chain" id="PRO_5047528728" description="Lipoprotein" evidence="2">
    <location>
        <begin position="27"/>
        <end position="159"/>
    </location>
</feature>
<proteinExistence type="predicted"/>